<organism evidence="1 2">
    <name type="scientific">Saltatorellus ferox</name>
    <dbReference type="NCBI Taxonomy" id="2528018"/>
    <lineage>
        <taxon>Bacteria</taxon>
        <taxon>Pseudomonadati</taxon>
        <taxon>Planctomycetota</taxon>
        <taxon>Planctomycetia</taxon>
        <taxon>Planctomycetia incertae sedis</taxon>
        <taxon>Saltatorellus</taxon>
    </lineage>
</organism>
<reference evidence="1 2" key="1">
    <citation type="submission" date="2019-02" db="EMBL/GenBank/DDBJ databases">
        <title>Deep-cultivation of Planctomycetes and their phenomic and genomic characterization uncovers novel biology.</title>
        <authorList>
            <person name="Wiegand S."/>
            <person name="Jogler M."/>
            <person name="Boedeker C."/>
            <person name="Pinto D."/>
            <person name="Vollmers J."/>
            <person name="Rivas-Marin E."/>
            <person name="Kohn T."/>
            <person name="Peeters S.H."/>
            <person name="Heuer A."/>
            <person name="Rast P."/>
            <person name="Oberbeckmann S."/>
            <person name="Bunk B."/>
            <person name="Jeske O."/>
            <person name="Meyerdierks A."/>
            <person name="Storesund J.E."/>
            <person name="Kallscheuer N."/>
            <person name="Luecker S."/>
            <person name="Lage O.M."/>
            <person name="Pohl T."/>
            <person name="Merkel B.J."/>
            <person name="Hornburger P."/>
            <person name="Mueller R.-W."/>
            <person name="Bruemmer F."/>
            <person name="Labrenz M."/>
            <person name="Spormann A.M."/>
            <person name="Op den Camp H."/>
            <person name="Overmann J."/>
            <person name="Amann R."/>
            <person name="Jetten M.S.M."/>
            <person name="Mascher T."/>
            <person name="Medema M.H."/>
            <person name="Devos D.P."/>
            <person name="Kaster A.-K."/>
            <person name="Ovreas L."/>
            <person name="Rohde M."/>
            <person name="Galperin M.Y."/>
            <person name="Jogler C."/>
        </authorList>
    </citation>
    <scope>NUCLEOTIDE SEQUENCE [LARGE SCALE GENOMIC DNA]</scope>
    <source>
        <strain evidence="1 2">Poly30</strain>
    </source>
</reference>
<dbReference type="EMBL" id="CP036434">
    <property type="protein sequence ID" value="QDV04851.1"/>
    <property type="molecule type" value="Genomic_DNA"/>
</dbReference>
<name>A0A518ELC6_9BACT</name>
<evidence type="ECO:0000313" key="1">
    <source>
        <dbReference type="EMBL" id="QDV04851.1"/>
    </source>
</evidence>
<dbReference type="Proteomes" id="UP000320390">
    <property type="component" value="Chromosome"/>
</dbReference>
<evidence type="ECO:0000313" key="2">
    <source>
        <dbReference type="Proteomes" id="UP000320390"/>
    </source>
</evidence>
<accession>A0A518ELC6</accession>
<dbReference type="RefSeq" id="WP_145194291.1">
    <property type="nucleotide sequence ID" value="NZ_CP036434.1"/>
</dbReference>
<dbReference type="AlphaFoldDB" id="A0A518ELC6"/>
<gene>
    <name evidence="1" type="ORF">Poly30_03450</name>
</gene>
<sequence length="163" mass="18108">MEWLEGALNEAGRIEFPSLPLDKWTVQIDHLKALELNVTGEPLQTIVLENHAMLSGRIVRREEDPELLYPLLSDQVISLRIGEGEATLSLMKRCKPDGSFRFDFLPTGVQAELQVRSKEGTVEGQGVLAQTGSTGLTLEFDGGPRSRSVFRDDGSFVSEPIRR</sequence>
<keyword evidence="2" id="KW-1185">Reference proteome</keyword>
<proteinExistence type="predicted"/>
<protein>
    <submittedName>
        <fullName evidence="1">Uncharacterized protein</fullName>
    </submittedName>
</protein>